<dbReference type="STRING" id="1332264.BW730_01610"/>
<dbReference type="KEGG" id="tes:BW730_01610"/>
<dbReference type="EMBL" id="CP019606">
    <property type="protein sequence ID" value="AQP46444.1"/>
    <property type="molecule type" value="Genomic_DNA"/>
</dbReference>
<evidence type="ECO:0000313" key="2">
    <source>
        <dbReference type="EMBL" id="AQP46444.1"/>
    </source>
</evidence>
<accession>A0A1Q2CK17</accession>
<evidence type="ECO:0000256" key="1">
    <source>
        <dbReference type="SAM" id="MobiDB-lite"/>
    </source>
</evidence>
<gene>
    <name evidence="2" type="ORF">BW730_01610</name>
</gene>
<dbReference type="AlphaFoldDB" id="A0A1Q2CK17"/>
<dbReference type="OrthoDB" id="5124424at2"/>
<keyword evidence="3" id="KW-1185">Reference proteome</keyword>
<evidence type="ECO:0000313" key="3">
    <source>
        <dbReference type="Proteomes" id="UP000188145"/>
    </source>
</evidence>
<protein>
    <submittedName>
        <fullName evidence="2">Uncharacterized protein</fullName>
    </submittedName>
</protein>
<reference evidence="3" key="1">
    <citation type="submission" date="2017-02" db="EMBL/GenBank/DDBJ databases">
        <title>Tessaracoccus aquaemaris sp. nov., isolated from the intestine of a Korean rockfish, Sebastes schlegelii, in a marine aquaculture pond.</title>
        <authorList>
            <person name="Tak E.J."/>
            <person name="Bae J.-W."/>
        </authorList>
    </citation>
    <scope>NUCLEOTIDE SEQUENCE [LARGE SCALE GENOMIC DNA]</scope>
    <source>
        <strain evidence="3">NSG39</strain>
    </source>
</reference>
<name>A0A1Q2CK17_9ACTN</name>
<feature type="compositionally biased region" description="Basic residues" evidence="1">
    <location>
        <begin position="7"/>
        <end position="18"/>
    </location>
</feature>
<proteinExistence type="predicted"/>
<dbReference type="Proteomes" id="UP000188145">
    <property type="component" value="Chromosome"/>
</dbReference>
<sequence>MRQRQHDRTRRAAARRRREPGTLRQSPGDANPEDTPTPEESLNPVEGDDDVPDTDAVHEALDRYVEAERATIPQVLKENPGVYSDVAFDKEYPDMATFTYTYATAVDAEQTAVALDDLIPTIESFLTSTVFPAMEAYGVVPTQRVRFTYLNNDGSMVWSKDFASG</sequence>
<dbReference type="RefSeq" id="WP_077684775.1">
    <property type="nucleotide sequence ID" value="NZ_CP019606.1"/>
</dbReference>
<feature type="region of interest" description="Disordered" evidence="1">
    <location>
        <begin position="1"/>
        <end position="56"/>
    </location>
</feature>
<organism evidence="2 3">
    <name type="scientific">Tessaracoccus aquimaris</name>
    <dbReference type="NCBI Taxonomy" id="1332264"/>
    <lineage>
        <taxon>Bacteria</taxon>
        <taxon>Bacillati</taxon>
        <taxon>Actinomycetota</taxon>
        <taxon>Actinomycetes</taxon>
        <taxon>Propionibacteriales</taxon>
        <taxon>Propionibacteriaceae</taxon>
        <taxon>Tessaracoccus</taxon>
    </lineage>
</organism>